<name>A0A5R8YS26_9PSED</name>
<feature type="region of interest" description="Disordered" evidence="1">
    <location>
        <begin position="50"/>
        <end position="74"/>
    </location>
</feature>
<evidence type="ECO:0000313" key="3">
    <source>
        <dbReference type="Proteomes" id="UP000309819"/>
    </source>
</evidence>
<sequence length="74" mass="8152">MADREAHCASSGLCFTRFYGPDSRDPGARPPENLKTVTRGFLAVPTHITWRRPREPGPGSPPSSEMQIRFLGAL</sequence>
<gene>
    <name evidence="2" type="ORF">FEM01_19785</name>
</gene>
<keyword evidence="3" id="KW-1185">Reference proteome</keyword>
<dbReference type="OrthoDB" id="6945560at2"/>
<dbReference type="Proteomes" id="UP000309819">
    <property type="component" value="Unassembled WGS sequence"/>
</dbReference>
<organism evidence="2 3">
    <name type="scientific">Pseudomonas mosselii</name>
    <dbReference type="NCBI Taxonomy" id="78327"/>
    <lineage>
        <taxon>Bacteria</taxon>
        <taxon>Pseudomonadati</taxon>
        <taxon>Pseudomonadota</taxon>
        <taxon>Gammaproteobacteria</taxon>
        <taxon>Pseudomonadales</taxon>
        <taxon>Pseudomonadaceae</taxon>
        <taxon>Pseudomonas</taxon>
    </lineage>
</organism>
<evidence type="ECO:0000256" key="1">
    <source>
        <dbReference type="SAM" id="MobiDB-lite"/>
    </source>
</evidence>
<reference evidence="2 3" key="1">
    <citation type="submission" date="2019-05" db="EMBL/GenBank/DDBJ databases">
        <title>Pseudomonas sp. SC006 isolated from lettuce that can produce HBGAs.</title>
        <authorList>
            <person name="Wang D."/>
            <person name="Liao N."/>
            <person name="Liu D."/>
            <person name="Zhang Z."/>
            <person name="Zou S."/>
        </authorList>
    </citation>
    <scope>NUCLEOTIDE SEQUENCE [LARGE SCALE GENOMIC DNA]</scope>
    <source>
        <strain evidence="2 3">SC006</strain>
    </source>
</reference>
<comment type="caution">
    <text evidence="2">The sequence shown here is derived from an EMBL/GenBank/DDBJ whole genome shotgun (WGS) entry which is preliminary data.</text>
</comment>
<protein>
    <submittedName>
        <fullName evidence="2">Uncharacterized protein</fullName>
    </submittedName>
</protein>
<dbReference type="EMBL" id="VAUO01000011">
    <property type="protein sequence ID" value="TLP55905.1"/>
    <property type="molecule type" value="Genomic_DNA"/>
</dbReference>
<proteinExistence type="predicted"/>
<dbReference type="AlphaFoldDB" id="A0A5R8YS26"/>
<evidence type="ECO:0000313" key="2">
    <source>
        <dbReference type="EMBL" id="TLP55905.1"/>
    </source>
</evidence>
<accession>A0A5R8YS26</accession>